<name>A0A7G5IK79_9SPHN</name>
<evidence type="ECO:0008006" key="3">
    <source>
        <dbReference type="Google" id="ProtNLM"/>
    </source>
</evidence>
<dbReference type="Gene3D" id="3.40.1350.10">
    <property type="match status" value="1"/>
</dbReference>
<dbReference type="AlphaFoldDB" id="A0A7G5IK79"/>
<dbReference type="RefSeq" id="WP_182297594.1">
    <property type="nucleotide sequence ID" value="NZ_CP059851.1"/>
</dbReference>
<dbReference type="GO" id="GO:0003676">
    <property type="term" value="F:nucleic acid binding"/>
    <property type="evidence" value="ECO:0007669"/>
    <property type="project" value="InterPro"/>
</dbReference>
<accession>A0A7G5IK79</accession>
<dbReference type="KEGG" id="sand:H3309_04625"/>
<evidence type="ECO:0000313" key="1">
    <source>
        <dbReference type="EMBL" id="QMW23771.1"/>
    </source>
</evidence>
<reference evidence="1 2" key="1">
    <citation type="submission" date="2020-07" db="EMBL/GenBank/DDBJ databases">
        <title>Complete genome sequence for Sandaracinobacter sp. M6.</title>
        <authorList>
            <person name="Tang Y."/>
            <person name="Liu Q."/>
            <person name="Guo Z."/>
            <person name="Lei P."/>
            <person name="Huang B."/>
        </authorList>
    </citation>
    <scope>NUCLEOTIDE SEQUENCE [LARGE SCALE GENOMIC DNA]</scope>
    <source>
        <strain evidence="1 2">M6</strain>
    </source>
</reference>
<dbReference type="Proteomes" id="UP000515292">
    <property type="component" value="Chromosome"/>
</dbReference>
<dbReference type="EMBL" id="CP059851">
    <property type="protein sequence ID" value="QMW23771.1"/>
    <property type="molecule type" value="Genomic_DNA"/>
</dbReference>
<gene>
    <name evidence="1" type="ORF">H3309_04625</name>
</gene>
<dbReference type="InterPro" id="IPR011856">
    <property type="entry name" value="tRNA_endonuc-like_dom_sf"/>
</dbReference>
<evidence type="ECO:0000313" key="2">
    <source>
        <dbReference type="Proteomes" id="UP000515292"/>
    </source>
</evidence>
<keyword evidence="2" id="KW-1185">Reference proteome</keyword>
<protein>
    <recommendedName>
        <fullName evidence="3">DUF4365 domain-containing protein</fullName>
    </recommendedName>
</protein>
<proteinExistence type="predicted"/>
<sequence length="149" mass="17189">MAETKPERRSSHQTQWAAQFAVASELCKRGYEVALTMGNHPTKDLMVSSPNGVNFGIDVKGLYKRNYWTVKKKPDRNDIFYVLAFMPNDEKNRFFVLSQTEANEGLNQESIRAAAAAEKRGVTGYREKFPGISWRFAEKYENFWDKLPK</sequence>
<organism evidence="1 2">
    <name type="scientific">Sandaracinobacteroides saxicola</name>
    <dbReference type="NCBI Taxonomy" id="2759707"/>
    <lineage>
        <taxon>Bacteria</taxon>
        <taxon>Pseudomonadati</taxon>
        <taxon>Pseudomonadota</taxon>
        <taxon>Alphaproteobacteria</taxon>
        <taxon>Sphingomonadales</taxon>
        <taxon>Sphingosinicellaceae</taxon>
        <taxon>Sandaracinobacteroides</taxon>
    </lineage>
</organism>